<accession>A0AB38FVD7</accession>
<dbReference type="AlphaFoldDB" id="A0AB38FVD7"/>
<proteinExistence type="predicted"/>
<sequence>MKISGVIRVAGLLGLLLLFIAEAAGQTSRTLSCGHVCQTTRQTTQMVSTPWHFGRDRLSVPDSLPVGMVIAAAVLPAEQILHRRDRNVSGGLWGSRGPAASWLAVRTALEGVMVRIVPDDAPGGEWSQGEIRIELVKTGVMRTGVLQLMREMPEYRLWRNRQGGRQVLLRERLVMDRPLTVAVMTGVPTGDPVIAAGEEG</sequence>
<dbReference type="RefSeq" id="WP_038253112.1">
    <property type="nucleotide sequence ID" value="NZ_UAVL01000009.1"/>
</dbReference>
<evidence type="ECO:0000313" key="2">
    <source>
        <dbReference type="Proteomes" id="UP000251313"/>
    </source>
</evidence>
<organism evidence="1 2">
    <name type="scientific">Yokenella regensburgei</name>
    <dbReference type="NCBI Taxonomy" id="158877"/>
    <lineage>
        <taxon>Bacteria</taxon>
        <taxon>Pseudomonadati</taxon>
        <taxon>Pseudomonadota</taxon>
        <taxon>Gammaproteobacteria</taxon>
        <taxon>Enterobacterales</taxon>
        <taxon>Enterobacteriaceae</taxon>
        <taxon>Yokenella</taxon>
    </lineage>
</organism>
<dbReference type="Proteomes" id="UP000251313">
    <property type="component" value="Unassembled WGS sequence"/>
</dbReference>
<evidence type="ECO:0000313" key="1">
    <source>
        <dbReference type="EMBL" id="SQA62996.1"/>
    </source>
</evidence>
<comment type="caution">
    <text evidence="1">The sequence shown here is derived from an EMBL/GenBank/DDBJ whole genome shotgun (WGS) entry which is preliminary data.</text>
</comment>
<protein>
    <submittedName>
        <fullName evidence="1">Uncharacterized protein</fullName>
    </submittedName>
</protein>
<dbReference type="EMBL" id="UAVL01000009">
    <property type="protein sequence ID" value="SQA62996.1"/>
    <property type="molecule type" value="Genomic_DNA"/>
</dbReference>
<gene>
    <name evidence="1" type="ORF">NCTC11967_02019</name>
</gene>
<reference evidence="1 2" key="1">
    <citation type="submission" date="2018-06" db="EMBL/GenBank/DDBJ databases">
        <authorList>
            <consortium name="Pathogen Informatics"/>
            <person name="Doyle S."/>
        </authorList>
    </citation>
    <scope>NUCLEOTIDE SEQUENCE [LARGE SCALE GENOMIC DNA]</scope>
    <source>
        <strain evidence="1 2">NCTC11967</strain>
    </source>
</reference>
<name>A0AB38FVD7_9ENTR</name>